<keyword evidence="3" id="KW-1185">Reference proteome</keyword>
<reference evidence="2 3" key="1">
    <citation type="journal article" date="2016" name="Fungal Biol.">
        <title>The genome of Xylona heveae provides a window into fungal endophytism.</title>
        <authorList>
            <person name="Gazis R."/>
            <person name="Kuo A."/>
            <person name="Riley R."/>
            <person name="LaButti K."/>
            <person name="Lipzen A."/>
            <person name="Lin J."/>
            <person name="Amirebrahimi M."/>
            <person name="Hesse C.N."/>
            <person name="Spatafora J.W."/>
            <person name="Henrissat B."/>
            <person name="Hainaut M."/>
            <person name="Grigoriev I.V."/>
            <person name="Hibbett D.S."/>
        </authorList>
    </citation>
    <scope>NUCLEOTIDE SEQUENCE [LARGE SCALE GENOMIC DNA]</scope>
    <source>
        <strain evidence="2 3">TC161</strain>
    </source>
</reference>
<feature type="region of interest" description="Disordered" evidence="1">
    <location>
        <begin position="19"/>
        <end position="65"/>
    </location>
</feature>
<evidence type="ECO:0000256" key="1">
    <source>
        <dbReference type="SAM" id="MobiDB-lite"/>
    </source>
</evidence>
<feature type="compositionally biased region" description="Polar residues" evidence="1">
    <location>
        <begin position="357"/>
        <end position="371"/>
    </location>
</feature>
<feature type="compositionally biased region" description="Basic and acidic residues" evidence="1">
    <location>
        <begin position="416"/>
        <end position="433"/>
    </location>
</feature>
<evidence type="ECO:0000313" key="3">
    <source>
        <dbReference type="Proteomes" id="UP000076632"/>
    </source>
</evidence>
<feature type="compositionally biased region" description="Basic and acidic residues" evidence="1">
    <location>
        <begin position="319"/>
        <end position="330"/>
    </location>
</feature>
<protein>
    <submittedName>
        <fullName evidence="2">Uncharacterized protein</fullName>
    </submittedName>
</protein>
<dbReference type="OMA" id="IYCERTI"/>
<dbReference type="RefSeq" id="XP_018188035.1">
    <property type="nucleotide sequence ID" value="XM_018334280.1"/>
</dbReference>
<dbReference type="InParanoid" id="A0A165GQU4"/>
<feature type="region of interest" description="Disordered" evidence="1">
    <location>
        <begin position="244"/>
        <end position="439"/>
    </location>
</feature>
<feature type="compositionally biased region" description="Basic and acidic residues" evidence="1">
    <location>
        <begin position="182"/>
        <end position="195"/>
    </location>
</feature>
<sequence length="959" mass="106421">MAPLRTLTDAYQRAAEEEAGNMTYHYRTTRPDGSPSTETVQVIRDPPSPLSMRQSRRRAQNPERQSFLDQLVAAERDTTANKPHRVSISESENSVSVLENATDDSIGRALLRNARDERLLGNLKNGTRIFSRARQRERPSLTAENLQRGNRSDSTVLPAQGAGSEGTGSSGSSNLPVNIPREWGRKARKQPDWLKRIQLNDIQPRLSPSPDIETPADSGATSTQKPLKNTRAGPEIDWLAVANEEAAPSEEASPRLPQQNAQQWSPPRQRRNPALDRIREWEVEEEFTASSLQISTSPPLKGLNKSLSDIREMEEEAEEARKEESAREESPAEASPIEPPKRISEKKSPKSVKEQAAQDQLRSPGRTSLPPSRSPEYKARTSPVPKAKVANKENQKPAQEAKLPKMDPSPQISSNHGEDSTLKKLEPSPRKQGEASLLFDGLEGKGVAIPDTPVIVYHNQRDSGSTDKTWNKRADSKAEVKPKQPEDDFTDSQELLRRLSRIASASPSPRREDVLQKKPAEHKASKPQSHLSPPTVKQPATQKADIAPKSESPLDSLPRLPTPPNAILSKHEDRKDQLNGLNVTPLPKQNLLPAKTPIVTGAWIETPAPAPKPRPESHPKDSVPKIIKSEPTSHPSRAIKKEDSAEPKPSAPSAQESKQEDPTSTKLEYQGPPLPRSALSSIIQRAKRKQEKNKSDDAAATNSSSAAATGDRPGSRSGSGSGSSDEDQLRLGDSTIDSLEDLMATTMTMHDSTHLTGLTEDDRNAIEAELDMIEKDEHGRPFTKAERERQQEMLAYERMNRRLRSLGTSIRDAKRGIEGLEHKFDSGTAPPPCKVCGCTAALPSSGGGTGKRLHYDDCNKWHIFAWPFPTVYQWPSDSRRPRLTWFGLFWVLFWAYVISEITINELWGHKFYTSIPFEGYGVDINAPRPPFATFKYLFKPIQFAFRPFIALCMELYGIG</sequence>
<organism evidence="2 3">
    <name type="scientific">Xylona heveae (strain CBS 132557 / TC161)</name>
    <dbReference type="NCBI Taxonomy" id="1328760"/>
    <lineage>
        <taxon>Eukaryota</taxon>
        <taxon>Fungi</taxon>
        <taxon>Dikarya</taxon>
        <taxon>Ascomycota</taxon>
        <taxon>Pezizomycotina</taxon>
        <taxon>Xylonomycetes</taxon>
        <taxon>Xylonales</taxon>
        <taxon>Xylonaceae</taxon>
        <taxon>Xylona</taxon>
    </lineage>
</organism>
<feature type="compositionally biased region" description="Basic and acidic residues" evidence="1">
    <location>
        <begin position="459"/>
        <end position="486"/>
    </location>
</feature>
<feature type="region of interest" description="Disordered" evidence="1">
    <location>
        <begin position="130"/>
        <end position="232"/>
    </location>
</feature>
<proteinExistence type="predicted"/>
<feature type="compositionally biased region" description="Polar residues" evidence="1">
    <location>
        <begin position="256"/>
        <end position="266"/>
    </location>
</feature>
<dbReference type="EMBL" id="KV407458">
    <property type="protein sequence ID" value="KZF22480.1"/>
    <property type="molecule type" value="Genomic_DNA"/>
</dbReference>
<feature type="compositionally biased region" description="Basic and acidic residues" evidence="1">
    <location>
        <begin position="339"/>
        <end position="353"/>
    </location>
</feature>
<dbReference type="GeneID" id="28899417"/>
<feature type="region of interest" description="Disordered" evidence="1">
    <location>
        <begin position="458"/>
        <end position="731"/>
    </location>
</feature>
<feature type="compositionally biased region" description="Low complexity" evidence="1">
    <location>
        <begin position="698"/>
        <end position="709"/>
    </location>
</feature>
<accession>A0A165GQU4</accession>
<feature type="compositionally biased region" description="Basic and acidic residues" evidence="1">
    <location>
        <begin position="613"/>
        <end position="623"/>
    </location>
</feature>
<evidence type="ECO:0000313" key="2">
    <source>
        <dbReference type="EMBL" id="KZF22480.1"/>
    </source>
</evidence>
<feature type="compositionally biased region" description="Polar residues" evidence="1">
    <location>
        <begin position="142"/>
        <end position="157"/>
    </location>
</feature>
<feature type="compositionally biased region" description="Basic and acidic residues" evidence="1">
    <location>
        <begin position="509"/>
        <end position="524"/>
    </location>
</feature>
<dbReference type="AlphaFoldDB" id="A0A165GQU4"/>
<name>A0A165GQU4_XYLHT</name>
<feature type="compositionally biased region" description="Polar residues" evidence="1">
    <location>
        <begin position="288"/>
        <end position="298"/>
    </location>
</feature>
<dbReference type="OrthoDB" id="3439035at2759"/>
<gene>
    <name evidence="2" type="ORF">L228DRAFT_260667</name>
</gene>
<dbReference type="Proteomes" id="UP000076632">
    <property type="component" value="Unassembled WGS sequence"/>
</dbReference>